<organism evidence="4 5">
    <name type="scientific">Clupea harengus</name>
    <name type="common">Atlantic herring</name>
    <dbReference type="NCBI Taxonomy" id="7950"/>
    <lineage>
        <taxon>Eukaryota</taxon>
        <taxon>Metazoa</taxon>
        <taxon>Chordata</taxon>
        <taxon>Craniata</taxon>
        <taxon>Vertebrata</taxon>
        <taxon>Euteleostomi</taxon>
        <taxon>Actinopterygii</taxon>
        <taxon>Neopterygii</taxon>
        <taxon>Teleostei</taxon>
        <taxon>Clupei</taxon>
        <taxon>Clupeiformes</taxon>
        <taxon>Clupeoidei</taxon>
        <taxon>Clupeidae</taxon>
        <taxon>Clupea</taxon>
    </lineage>
</organism>
<dbReference type="InterPro" id="IPR011333">
    <property type="entry name" value="SKP1/BTB/POZ_sf"/>
</dbReference>
<keyword evidence="4" id="KW-1185">Reference proteome</keyword>
<keyword evidence="2" id="KW-0677">Repeat</keyword>
<dbReference type="SMART" id="SM00875">
    <property type="entry name" value="BACK"/>
    <property type="match status" value="1"/>
</dbReference>
<dbReference type="RefSeq" id="XP_012696101.2">
    <property type="nucleotide sequence ID" value="XM_012840647.3"/>
</dbReference>
<dbReference type="InterPro" id="IPR017096">
    <property type="entry name" value="BTB-kelch_protein"/>
</dbReference>
<dbReference type="InterPro" id="IPR011705">
    <property type="entry name" value="BACK"/>
</dbReference>
<sequence>MIFEVILEATETAVYTMSAKGQAGYTYEFQDISHPAQFLDSMWEFYTDGLFTDVTLQCDSGQVFHCHRVALAARIPFFKVMFTADMREKTDGLVRLPGMDSEVLSMLIEFMYTSMVTITQGNVEKLLEAANMLQLRPIKTACEEFLVQLLDVDNCLGIQAFAELHACTRLDREARRMVLFQFEELAGQEEFLEVSFDHLHSILSTKNLNVKRQEVLVDALIKWVSHSALTRLGHTQALLHCINMDLDEKNFFRTILKSQRICSDLSEPERIHSAVISSLMPGFTIIGLSCKKATTSMYIIGGYHWHPLSEVHVWDPLSNIWAQGTDMPDHTRESYSVTQLGPSIYVSGGYRADIVEALNALWVYHSDQDEWTPGCPMLGARYYHCSVALHGCVYAIGGYRGGAPTAETEFYDPLKKKWFPVANMIQGVGNGTACVLRDNIYVTGGHYGYKGSCTYEKIQMYRADLNEWSIATTCPHPEYGLCSVSLNNRLYVVGGQTTVTDCYDPKTDKWIKLSDMKERRMECGAVALNGFVYVTGGYSYTKGTYLHSMEWYDPEYDTWEIVGTLPSAARSHGCVCVYNL</sequence>
<feature type="domain" description="BTB" evidence="3">
    <location>
        <begin position="52"/>
        <end position="120"/>
    </location>
</feature>
<keyword evidence="1" id="KW-0880">Kelch repeat</keyword>
<dbReference type="Pfam" id="PF07707">
    <property type="entry name" value="BACK"/>
    <property type="match status" value="1"/>
</dbReference>
<dbReference type="GeneID" id="105911813"/>
<dbReference type="SUPFAM" id="SSF117281">
    <property type="entry name" value="Kelch motif"/>
    <property type="match status" value="1"/>
</dbReference>
<evidence type="ECO:0000259" key="3">
    <source>
        <dbReference type="PROSITE" id="PS50097"/>
    </source>
</evidence>
<dbReference type="PANTHER" id="PTHR24412">
    <property type="entry name" value="KELCH PROTEIN"/>
    <property type="match status" value="1"/>
</dbReference>
<dbReference type="FunFam" id="1.25.40.420:FF:000001">
    <property type="entry name" value="Kelch-like family member 12"/>
    <property type="match status" value="1"/>
</dbReference>
<dbReference type="InterPro" id="IPR006652">
    <property type="entry name" value="Kelch_1"/>
</dbReference>
<name>A0A6P3WDT7_CLUHA</name>
<proteinExistence type="predicted"/>
<dbReference type="SUPFAM" id="SSF54695">
    <property type="entry name" value="POZ domain"/>
    <property type="match status" value="1"/>
</dbReference>
<dbReference type="SMART" id="SM00612">
    <property type="entry name" value="Kelch"/>
    <property type="match status" value="6"/>
</dbReference>
<dbReference type="AlphaFoldDB" id="A0A6P3WDT7"/>
<dbReference type="KEGG" id="char:105911813"/>
<dbReference type="Gene3D" id="3.30.710.10">
    <property type="entry name" value="Potassium Channel Kv1.1, Chain A"/>
    <property type="match status" value="1"/>
</dbReference>
<dbReference type="Pfam" id="PF00651">
    <property type="entry name" value="BTB"/>
    <property type="match status" value="1"/>
</dbReference>
<evidence type="ECO:0000256" key="1">
    <source>
        <dbReference type="ARBA" id="ARBA00022441"/>
    </source>
</evidence>
<dbReference type="PANTHER" id="PTHR24412:SF304">
    <property type="entry name" value="KELCH-LIKE PROTEIN 23"/>
    <property type="match status" value="1"/>
</dbReference>
<dbReference type="PROSITE" id="PS50097">
    <property type="entry name" value="BTB"/>
    <property type="match status" value="1"/>
</dbReference>
<dbReference type="PIRSF" id="PIRSF037037">
    <property type="entry name" value="Kelch-like_protein_gigaxonin"/>
    <property type="match status" value="1"/>
</dbReference>
<evidence type="ECO:0000256" key="2">
    <source>
        <dbReference type="ARBA" id="ARBA00022737"/>
    </source>
</evidence>
<dbReference type="OrthoDB" id="7956040at2759"/>
<dbReference type="Gene3D" id="2.120.10.80">
    <property type="entry name" value="Kelch-type beta propeller"/>
    <property type="match status" value="2"/>
</dbReference>
<evidence type="ECO:0000313" key="5">
    <source>
        <dbReference type="RefSeq" id="XP_012696101.2"/>
    </source>
</evidence>
<gene>
    <name evidence="5" type="primary">LOC105911813</name>
</gene>
<dbReference type="Gene3D" id="1.25.40.420">
    <property type="match status" value="1"/>
</dbReference>
<reference evidence="5" key="1">
    <citation type="submission" date="2025-08" db="UniProtKB">
        <authorList>
            <consortium name="RefSeq"/>
        </authorList>
    </citation>
    <scope>IDENTIFICATION</scope>
</reference>
<dbReference type="InterPro" id="IPR015915">
    <property type="entry name" value="Kelch-typ_b-propeller"/>
</dbReference>
<dbReference type="SMART" id="SM00225">
    <property type="entry name" value="BTB"/>
    <property type="match status" value="1"/>
</dbReference>
<dbReference type="Pfam" id="PF01344">
    <property type="entry name" value="Kelch_1"/>
    <property type="match status" value="5"/>
</dbReference>
<accession>A0A6P3WDT7</accession>
<dbReference type="Proteomes" id="UP000515152">
    <property type="component" value="Chromosome 21"/>
</dbReference>
<protein>
    <submittedName>
        <fullName evidence="5">Kelch-like protein 23</fullName>
    </submittedName>
</protein>
<dbReference type="InterPro" id="IPR000210">
    <property type="entry name" value="BTB/POZ_dom"/>
</dbReference>
<evidence type="ECO:0000313" key="4">
    <source>
        <dbReference type="Proteomes" id="UP000515152"/>
    </source>
</evidence>